<dbReference type="InterPro" id="IPR017920">
    <property type="entry name" value="COMM"/>
</dbReference>
<evidence type="ECO:0000313" key="4">
    <source>
        <dbReference type="EMBL" id="CAG9772197.1"/>
    </source>
</evidence>
<gene>
    <name evidence="4" type="ORF">CEUTPL_LOCUS12617</name>
</gene>
<name>A0A9N9MXE5_9CUCU</name>
<dbReference type="PANTHER" id="PTHR31159:SF1">
    <property type="entry name" value="COMM DOMAIN-CONTAINING PROTEIN 3"/>
    <property type="match status" value="1"/>
</dbReference>
<feature type="domain" description="COMM" evidence="3">
    <location>
        <begin position="122"/>
        <end position="195"/>
    </location>
</feature>
<dbReference type="OrthoDB" id="1917519at2759"/>
<proteinExistence type="inferred from homology"/>
<protein>
    <recommendedName>
        <fullName evidence="1">COMM domain-containing protein 3</fullName>
    </recommendedName>
</protein>
<dbReference type="PROSITE" id="PS51269">
    <property type="entry name" value="COMM"/>
    <property type="match status" value="1"/>
</dbReference>
<evidence type="ECO:0000256" key="2">
    <source>
        <dbReference type="ARBA" id="ARBA00093469"/>
    </source>
</evidence>
<comment type="similarity">
    <text evidence="2">Belongs to the COMM domain-containing protein 3 family.</text>
</comment>
<dbReference type="PANTHER" id="PTHR31159">
    <property type="entry name" value="COMM DOMAIN-CONTAINING PROTEIN 3"/>
    <property type="match status" value="1"/>
</dbReference>
<accession>A0A9N9MXE5</accession>
<dbReference type="Proteomes" id="UP001152799">
    <property type="component" value="Chromosome 8"/>
</dbReference>
<dbReference type="GO" id="GO:0006814">
    <property type="term" value="P:sodium ion transport"/>
    <property type="evidence" value="ECO:0007669"/>
    <property type="project" value="InterPro"/>
</dbReference>
<evidence type="ECO:0000256" key="1">
    <source>
        <dbReference type="ARBA" id="ARBA00016548"/>
    </source>
</evidence>
<dbReference type="Pfam" id="PF07258">
    <property type="entry name" value="COMM_domain"/>
    <property type="match status" value="1"/>
</dbReference>
<dbReference type="AlphaFoldDB" id="A0A9N9MXE5"/>
<evidence type="ECO:0000259" key="3">
    <source>
        <dbReference type="PROSITE" id="PS51269"/>
    </source>
</evidence>
<sequence>MDIEEKHKNYLKLLNKNEKFSDEILDKLLENCSKALSSHTEVYDISSLSQDDTTEIKQLYASLLYVFAQFVRNSQSSEEFSNFLLTECDIEKDRAQLLEKYYEESYNSIRMQLLNIGNYLPHITDVRWKIDYMVKSSTWDQSEGPIFRVSLKTEKFDSTLKGPKIEFIEFSCTGQELQDLVYKLKDAVRHCQKLANNHNH</sequence>
<evidence type="ECO:0000313" key="5">
    <source>
        <dbReference type="Proteomes" id="UP001152799"/>
    </source>
</evidence>
<keyword evidence="5" id="KW-1185">Reference proteome</keyword>
<reference evidence="4" key="1">
    <citation type="submission" date="2022-01" db="EMBL/GenBank/DDBJ databases">
        <authorList>
            <person name="King R."/>
        </authorList>
    </citation>
    <scope>NUCLEOTIDE SEQUENCE</scope>
</reference>
<dbReference type="EMBL" id="OU892284">
    <property type="protein sequence ID" value="CAG9772197.1"/>
    <property type="molecule type" value="Genomic_DNA"/>
</dbReference>
<dbReference type="Pfam" id="PF21672">
    <property type="entry name" value="COMM_HN"/>
    <property type="match status" value="1"/>
</dbReference>
<dbReference type="InterPro" id="IPR037355">
    <property type="entry name" value="COMMD3"/>
</dbReference>
<organism evidence="4 5">
    <name type="scientific">Ceutorhynchus assimilis</name>
    <name type="common">cabbage seed weevil</name>
    <dbReference type="NCBI Taxonomy" id="467358"/>
    <lineage>
        <taxon>Eukaryota</taxon>
        <taxon>Metazoa</taxon>
        <taxon>Ecdysozoa</taxon>
        <taxon>Arthropoda</taxon>
        <taxon>Hexapoda</taxon>
        <taxon>Insecta</taxon>
        <taxon>Pterygota</taxon>
        <taxon>Neoptera</taxon>
        <taxon>Endopterygota</taxon>
        <taxon>Coleoptera</taxon>
        <taxon>Polyphaga</taxon>
        <taxon>Cucujiformia</taxon>
        <taxon>Curculionidae</taxon>
        <taxon>Ceutorhynchinae</taxon>
        <taxon>Ceutorhynchus</taxon>
    </lineage>
</organism>